<feature type="non-terminal residue" evidence="2">
    <location>
        <position position="79"/>
    </location>
</feature>
<feature type="domain" description="DUF7053" evidence="1">
    <location>
        <begin position="3"/>
        <end position="77"/>
    </location>
</feature>
<gene>
    <name evidence="2" type="ORF">BN869_000000414_1</name>
</gene>
<dbReference type="PANTHER" id="PTHR38117:SF2">
    <property type="entry name" value="NACHT AND WD40 DOMAIN PROTEIN"/>
    <property type="match status" value="1"/>
</dbReference>
<dbReference type="InterPro" id="IPR055481">
    <property type="entry name" value="DUF7053"/>
</dbReference>
<reference evidence="2" key="1">
    <citation type="submission" date="2015-01" db="EMBL/GenBank/DDBJ databases">
        <authorList>
            <person name="Durling Mikael"/>
        </authorList>
    </citation>
    <scope>NUCLEOTIDE SEQUENCE</scope>
</reference>
<dbReference type="Pfam" id="PF23155">
    <property type="entry name" value="DUF7053"/>
    <property type="match status" value="1"/>
</dbReference>
<dbReference type="EMBL" id="CDPU01000001">
    <property type="protein sequence ID" value="CEO44359.1"/>
    <property type="molecule type" value="Genomic_DNA"/>
</dbReference>
<dbReference type="AlphaFoldDB" id="A0A0B7JIC0"/>
<evidence type="ECO:0000313" key="2">
    <source>
        <dbReference type="EMBL" id="CEO44359.1"/>
    </source>
</evidence>
<proteinExistence type="predicted"/>
<sequence>MLKRTTFTNISPLPASVSRETALDFLHNHLEMIDLNPLVIERHAIPAPDHAEPDEHSCAWYSITDKISYIPGSDLLSGE</sequence>
<protein>
    <recommendedName>
        <fullName evidence="1">DUF7053 domain-containing protein</fullName>
    </recommendedName>
</protein>
<organism evidence="2">
    <name type="scientific">Bionectria ochroleuca</name>
    <name type="common">Gliocladium roseum</name>
    <dbReference type="NCBI Taxonomy" id="29856"/>
    <lineage>
        <taxon>Eukaryota</taxon>
        <taxon>Fungi</taxon>
        <taxon>Dikarya</taxon>
        <taxon>Ascomycota</taxon>
        <taxon>Pezizomycotina</taxon>
        <taxon>Sordariomycetes</taxon>
        <taxon>Hypocreomycetidae</taxon>
        <taxon>Hypocreales</taxon>
        <taxon>Bionectriaceae</taxon>
        <taxon>Clonostachys</taxon>
    </lineage>
</organism>
<accession>A0A0B7JIC0</accession>
<dbReference type="PANTHER" id="PTHR38117">
    <property type="entry name" value="NACHT AND WD40 DOMAIN PROTEIN"/>
    <property type="match status" value="1"/>
</dbReference>
<evidence type="ECO:0000259" key="1">
    <source>
        <dbReference type="Pfam" id="PF23155"/>
    </source>
</evidence>
<name>A0A0B7JIC0_BIOOC</name>